<dbReference type="Proteomes" id="UP000256328">
    <property type="component" value="Unassembled WGS sequence"/>
</dbReference>
<dbReference type="PANTHER" id="PTHR31410:SF1">
    <property type="entry name" value="POST-GPI ATTACHMENT TO PROTEINS FACTOR 4"/>
    <property type="match status" value="1"/>
</dbReference>
<evidence type="ECO:0000313" key="3">
    <source>
        <dbReference type="Proteomes" id="UP000256328"/>
    </source>
</evidence>
<dbReference type="PANTHER" id="PTHR31410">
    <property type="entry name" value="TRANSMEMBRANE PROTEIN 246"/>
    <property type="match status" value="1"/>
</dbReference>
<feature type="transmembrane region" description="Helical" evidence="1">
    <location>
        <begin position="250"/>
        <end position="269"/>
    </location>
</feature>
<sequence>MARISTRNVLSTPASSILVIFGITLCFLVRYLQKSSSRDPTSYFFDPSHAYERIYSARRIEEADAFIGAAARLPSHSVTSARDPLLCVGVTTVARRDEQYVRRTVGSLLHGLSLGDRRSIYLNLLIAHTDPSRHPIYGEKWTETLPDKVLKYPDDLAAQDLLYTWENEGWYRNKSIYDYTYLLKDCYYTGAKYIAMIEDDTLAVEGWYPQALEALEQIEEAMKEREESWLYLRLFYTESLHGWNSEAWPIYLYWCILIWAVLIGALLFARNSSSRLNRHLSNASIAVLTCICLPASIGLFFLAGRQTVMPLVTGVQEMPKYGCCSQGFIFPREIVPSVLMETNVADDWLVDMMIEKIADNQDYLRWATVPALLQHIGVSSSKGYGFDRLASTLWNFKFEQHRP</sequence>
<keyword evidence="1" id="KW-0812">Transmembrane</keyword>
<feature type="transmembrane region" description="Helical" evidence="1">
    <location>
        <begin position="281"/>
        <end position="303"/>
    </location>
</feature>
<dbReference type="OrthoDB" id="2016523at2759"/>
<accession>A0A3D8QUI8</accession>
<evidence type="ECO:0000313" key="2">
    <source>
        <dbReference type="EMBL" id="RDW65437.1"/>
    </source>
</evidence>
<keyword evidence="1" id="KW-1133">Transmembrane helix</keyword>
<organism evidence="2 3">
    <name type="scientific">Coleophoma crateriformis</name>
    <dbReference type="NCBI Taxonomy" id="565419"/>
    <lineage>
        <taxon>Eukaryota</taxon>
        <taxon>Fungi</taxon>
        <taxon>Dikarya</taxon>
        <taxon>Ascomycota</taxon>
        <taxon>Pezizomycotina</taxon>
        <taxon>Leotiomycetes</taxon>
        <taxon>Helotiales</taxon>
        <taxon>Dermateaceae</taxon>
        <taxon>Coleophoma</taxon>
    </lineage>
</organism>
<proteinExistence type="predicted"/>
<dbReference type="CDD" id="cd22189">
    <property type="entry name" value="PGAP4-like_fungal"/>
    <property type="match status" value="1"/>
</dbReference>
<keyword evidence="3" id="KW-1185">Reference proteome</keyword>
<dbReference type="GO" id="GO:0006506">
    <property type="term" value="P:GPI anchor biosynthetic process"/>
    <property type="evidence" value="ECO:0007669"/>
    <property type="project" value="InterPro"/>
</dbReference>
<name>A0A3D8QUI8_9HELO</name>
<evidence type="ECO:0000256" key="1">
    <source>
        <dbReference type="SAM" id="Phobius"/>
    </source>
</evidence>
<dbReference type="GO" id="GO:0000139">
    <property type="term" value="C:Golgi membrane"/>
    <property type="evidence" value="ECO:0007669"/>
    <property type="project" value="InterPro"/>
</dbReference>
<dbReference type="GO" id="GO:0016757">
    <property type="term" value="F:glycosyltransferase activity"/>
    <property type="evidence" value="ECO:0007669"/>
    <property type="project" value="InterPro"/>
</dbReference>
<evidence type="ECO:0008006" key="4">
    <source>
        <dbReference type="Google" id="ProtNLM"/>
    </source>
</evidence>
<feature type="transmembrane region" description="Helical" evidence="1">
    <location>
        <begin position="12"/>
        <end position="32"/>
    </location>
</feature>
<comment type="caution">
    <text evidence="2">The sequence shown here is derived from an EMBL/GenBank/DDBJ whole genome shotgun (WGS) entry which is preliminary data.</text>
</comment>
<dbReference type="EMBL" id="PDLN01000015">
    <property type="protein sequence ID" value="RDW65437.1"/>
    <property type="molecule type" value="Genomic_DNA"/>
</dbReference>
<dbReference type="AlphaFoldDB" id="A0A3D8QUI8"/>
<gene>
    <name evidence="2" type="ORF">BP5796_10129</name>
</gene>
<reference evidence="2 3" key="1">
    <citation type="journal article" date="2018" name="IMA Fungus">
        <title>IMA Genome-F 9: Draft genome sequence of Annulohypoxylon stygium, Aspergillus mulundensis, Berkeleyomyces basicola (syn. Thielaviopsis basicola), Ceratocystis smalleyi, two Cercospora beticola strains, Coleophoma cylindrospora, Fusarium fracticaudum, Phialophora cf. hyalina, and Morchella septimelata.</title>
        <authorList>
            <person name="Wingfield B.D."/>
            <person name="Bills G.F."/>
            <person name="Dong Y."/>
            <person name="Huang W."/>
            <person name="Nel W.J."/>
            <person name="Swalarsk-Parry B.S."/>
            <person name="Vaghefi N."/>
            <person name="Wilken P.M."/>
            <person name="An Z."/>
            <person name="de Beer Z.W."/>
            <person name="De Vos L."/>
            <person name="Chen L."/>
            <person name="Duong T.A."/>
            <person name="Gao Y."/>
            <person name="Hammerbacher A."/>
            <person name="Kikkert J.R."/>
            <person name="Li Y."/>
            <person name="Li H."/>
            <person name="Li K."/>
            <person name="Li Q."/>
            <person name="Liu X."/>
            <person name="Ma X."/>
            <person name="Naidoo K."/>
            <person name="Pethybridge S.J."/>
            <person name="Sun J."/>
            <person name="Steenkamp E.T."/>
            <person name="van der Nest M.A."/>
            <person name="van Wyk S."/>
            <person name="Wingfield M.J."/>
            <person name="Xiong C."/>
            <person name="Yue Q."/>
            <person name="Zhang X."/>
        </authorList>
    </citation>
    <scope>NUCLEOTIDE SEQUENCE [LARGE SCALE GENOMIC DNA]</scope>
    <source>
        <strain evidence="2 3">BP5796</strain>
    </source>
</reference>
<dbReference type="InterPro" id="IPR029675">
    <property type="entry name" value="PGAP4"/>
</dbReference>
<protein>
    <recommendedName>
        <fullName evidence="4">Integral membrane protein</fullName>
    </recommendedName>
</protein>
<keyword evidence="1" id="KW-0472">Membrane</keyword>